<dbReference type="Proteomes" id="UP000009102">
    <property type="component" value="Chromosome"/>
</dbReference>
<organism evidence="1 2">
    <name type="scientific">Halothiobacillus neapolitanus (strain ATCC 23641 / DSM 15147 / CIP 104769 / NCIMB 8539 / c2)</name>
    <name type="common">Thiobacillus neapolitanus</name>
    <dbReference type="NCBI Taxonomy" id="555778"/>
    <lineage>
        <taxon>Bacteria</taxon>
        <taxon>Pseudomonadati</taxon>
        <taxon>Pseudomonadota</taxon>
        <taxon>Gammaproteobacteria</taxon>
        <taxon>Chromatiales</taxon>
        <taxon>Halothiobacillaceae</taxon>
        <taxon>Halothiobacillus</taxon>
    </lineage>
</organism>
<evidence type="ECO:0000313" key="2">
    <source>
        <dbReference type="Proteomes" id="UP000009102"/>
    </source>
</evidence>
<sequence length="79" mass="9203">MLKNTDYKVKDLIGDKSITIHLKHRSDAVSIIIKLNMWILIHQQVAPNSFVVREKQSQAPIIDKTYKVLDNPEHREILI</sequence>
<dbReference type="AlphaFoldDB" id="D0L1X1"/>
<proteinExistence type="predicted"/>
<dbReference type="KEGG" id="hna:Hneap_1872"/>
<dbReference type="EMBL" id="CP001801">
    <property type="protein sequence ID" value="ACX96694.1"/>
    <property type="molecule type" value="Genomic_DNA"/>
</dbReference>
<dbReference type="STRING" id="555778.Hneap_1872"/>
<name>D0L1X1_HALNC</name>
<keyword evidence="2" id="KW-1185">Reference proteome</keyword>
<accession>D0L1X1</accession>
<protein>
    <submittedName>
        <fullName evidence="1">Uncharacterized protein</fullName>
    </submittedName>
</protein>
<reference evidence="1 2" key="1">
    <citation type="submission" date="2009-10" db="EMBL/GenBank/DDBJ databases">
        <title>Complete sequence of Halothiobacillus neapolitanus c2.</title>
        <authorList>
            <consortium name="US DOE Joint Genome Institute"/>
            <person name="Lucas S."/>
            <person name="Copeland A."/>
            <person name="Lapidus A."/>
            <person name="Glavina del Rio T."/>
            <person name="Tice H."/>
            <person name="Bruce D."/>
            <person name="Goodwin L."/>
            <person name="Pitluck S."/>
            <person name="Davenport K."/>
            <person name="Brettin T."/>
            <person name="Detter J.C."/>
            <person name="Han C."/>
            <person name="Tapia R."/>
            <person name="Larimer F."/>
            <person name="Land M."/>
            <person name="Hauser L."/>
            <person name="Kyrpides N."/>
            <person name="Mikhailova N."/>
            <person name="Kerfeld C."/>
            <person name="Cannon G."/>
            <person name="Heinhort S."/>
        </authorList>
    </citation>
    <scope>NUCLEOTIDE SEQUENCE [LARGE SCALE GENOMIC DNA]</scope>
    <source>
        <strain evidence="2">ATCC 23641 / c2</strain>
    </source>
</reference>
<dbReference type="HOGENOM" id="CLU_2601200_0_0_6"/>
<evidence type="ECO:0000313" key="1">
    <source>
        <dbReference type="EMBL" id="ACX96694.1"/>
    </source>
</evidence>
<gene>
    <name evidence="1" type="ordered locus">Hneap_1872</name>
</gene>